<organism evidence="2 3">
    <name type="scientific">Olea europaea subsp. europaea</name>
    <dbReference type="NCBI Taxonomy" id="158383"/>
    <lineage>
        <taxon>Eukaryota</taxon>
        <taxon>Viridiplantae</taxon>
        <taxon>Streptophyta</taxon>
        <taxon>Embryophyta</taxon>
        <taxon>Tracheophyta</taxon>
        <taxon>Spermatophyta</taxon>
        <taxon>Magnoliopsida</taxon>
        <taxon>eudicotyledons</taxon>
        <taxon>Gunneridae</taxon>
        <taxon>Pentapetalae</taxon>
        <taxon>asterids</taxon>
        <taxon>lamiids</taxon>
        <taxon>Lamiales</taxon>
        <taxon>Oleaceae</taxon>
        <taxon>Oleeae</taxon>
        <taxon>Olea</taxon>
    </lineage>
</organism>
<proteinExistence type="predicted"/>
<evidence type="ECO:0000313" key="2">
    <source>
        <dbReference type="EMBL" id="CAA3014394.1"/>
    </source>
</evidence>
<accession>A0A8S0U6C7</accession>
<dbReference type="Gramene" id="OE9A032355T1">
    <property type="protein sequence ID" value="OE9A032355C1"/>
    <property type="gene ID" value="OE9A032355"/>
</dbReference>
<feature type="region of interest" description="Disordered" evidence="1">
    <location>
        <begin position="1"/>
        <end position="51"/>
    </location>
</feature>
<evidence type="ECO:0000313" key="3">
    <source>
        <dbReference type="Proteomes" id="UP000594638"/>
    </source>
</evidence>
<dbReference type="Proteomes" id="UP000594638">
    <property type="component" value="Unassembled WGS sequence"/>
</dbReference>
<keyword evidence="3" id="KW-1185">Reference proteome</keyword>
<reference evidence="2 3" key="1">
    <citation type="submission" date="2019-12" db="EMBL/GenBank/DDBJ databases">
        <authorList>
            <person name="Alioto T."/>
            <person name="Alioto T."/>
            <person name="Gomez Garrido J."/>
        </authorList>
    </citation>
    <scope>NUCLEOTIDE SEQUENCE [LARGE SCALE GENOMIC DNA]</scope>
</reference>
<name>A0A8S0U6C7_OLEEU</name>
<protein>
    <submittedName>
        <fullName evidence="2">Uncharacterized protein</fullName>
    </submittedName>
</protein>
<dbReference type="EMBL" id="CACTIH010007485">
    <property type="protein sequence ID" value="CAA3014394.1"/>
    <property type="molecule type" value="Genomic_DNA"/>
</dbReference>
<sequence length="75" mass="8240">MNPKQDEKPTALTAALPSPLHLQISGPTIEKSSTGSSIPEHPSTQERRRQLKPKVEIEFEVSTDIYASELGKVVD</sequence>
<comment type="caution">
    <text evidence="2">The sequence shown here is derived from an EMBL/GenBank/DDBJ whole genome shotgun (WGS) entry which is preliminary data.</text>
</comment>
<gene>
    <name evidence="2" type="ORF">OLEA9_A032355</name>
</gene>
<evidence type="ECO:0000256" key="1">
    <source>
        <dbReference type="SAM" id="MobiDB-lite"/>
    </source>
</evidence>
<dbReference type="AlphaFoldDB" id="A0A8S0U6C7"/>